<reference evidence="2" key="1">
    <citation type="submission" date="2008-04" db="EMBL/GenBank/DDBJ databases">
        <title>Draft genome sequence of Providencia stuartii (ATCC 25827).</title>
        <authorList>
            <person name="Sudarsanam P."/>
            <person name="Ley R."/>
            <person name="Guruge J."/>
            <person name="Turnbaugh P.J."/>
            <person name="Mahowald M."/>
            <person name="Liep D."/>
            <person name="Gordon J."/>
        </authorList>
    </citation>
    <scope>NUCLEOTIDE SEQUENCE [LARGE SCALE GENOMIC DNA]</scope>
    <source>
        <strain evidence="2">ATCC 25827</strain>
    </source>
</reference>
<reference evidence="2" key="2">
    <citation type="submission" date="2008-04" db="EMBL/GenBank/DDBJ databases">
        <title>Draft genome sequence of Providencia stuartii(ATCC 25827).</title>
        <authorList>
            <person name="Sudarsanam P."/>
            <person name="Ley R."/>
            <person name="Guruge J."/>
            <person name="Turnbaugh P.J."/>
            <person name="Mahowald M."/>
            <person name="Liep D."/>
            <person name="Gordon J."/>
        </authorList>
    </citation>
    <scope>NUCLEOTIDE SEQUENCE [LARGE SCALE GENOMIC DNA]</scope>
    <source>
        <strain evidence="2">ATCC 25827</strain>
    </source>
</reference>
<accession>A0AA86Z1D7</accession>
<dbReference type="Proteomes" id="UP000004506">
    <property type="component" value="Unassembled WGS sequence"/>
</dbReference>
<dbReference type="EMBL" id="ABJD02000101">
    <property type="protein sequence ID" value="EDU60519.1"/>
    <property type="molecule type" value="Genomic_DNA"/>
</dbReference>
<evidence type="ECO:0000313" key="1">
    <source>
        <dbReference type="EMBL" id="EDU60519.1"/>
    </source>
</evidence>
<protein>
    <submittedName>
        <fullName evidence="1">Uncharacterized protein</fullName>
    </submittedName>
</protein>
<reference evidence="1 2" key="3">
    <citation type="submission" date="2008-05" db="EMBL/GenBank/DDBJ databases">
        <authorList>
            <person name="Fulton L."/>
            <person name="Clifton S."/>
            <person name="Fulton B."/>
            <person name="Xu J."/>
            <person name="Minx P."/>
            <person name="Pepin K.H."/>
            <person name="Johnson M."/>
            <person name="Thiruvilangam P."/>
            <person name="Bhonagiri V."/>
            <person name="Nash W.E."/>
            <person name="Mardis E.R."/>
            <person name="Wilson R.K."/>
        </authorList>
    </citation>
    <scope>NUCLEOTIDE SEQUENCE [LARGE SCALE GENOMIC DNA]</scope>
    <source>
        <strain evidence="1 2">ATCC 25827</strain>
    </source>
</reference>
<evidence type="ECO:0000313" key="2">
    <source>
        <dbReference type="Proteomes" id="UP000004506"/>
    </source>
</evidence>
<proteinExistence type="predicted"/>
<name>A0AA86Z1D7_PROST</name>
<gene>
    <name evidence="1" type="ORF">PROSTU_03726</name>
</gene>
<organism evidence="1 2">
    <name type="scientific">Providencia stuartii ATCC 25827</name>
    <dbReference type="NCBI Taxonomy" id="471874"/>
    <lineage>
        <taxon>Bacteria</taxon>
        <taxon>Pseudomonadati</taxon>
        <taxon>Pseudomonadota</taxon>
        <taxon>Gammaproteobacteria</taxon>
        <taxon>Enterobacterales</taxon>
        <taxon>Morganellaceae</taxon>
        <taxon>Providencia</taxon>
    </lineage>
</organism>
<dbReference type="AlphaFoldDB" id="A0AA86Z1D7"/>
<comment type="caution">
    <text evidence="1">The sequence shown here is derived from an EMBL/GenBank/DDBJ whole genome shotgun (WGS) entry which is preliminary data.</text>
</comment>
<sequence>MVKAGKIAIKTNFGCSAQCGIGAVGAMDGNPPVFNRGYK</sequence>